<evidence type="ECO:0000259" key="4">
    <source>
        <dbReference type="PROSITE" id="PS50977"/>
    </source>
</evidence>
<reference evidence="5 6" key="1">
    <citation type="submission" date="2019-09" db="EMBL/GenBank/DDBJ databases">
        <title>Goodfellowia gen. nov., a new genus of the Pseudonocardineae related to Actinoalloteichus, containing Goodfellowia coeruleoviolacea gen. nov., comb. nov. gen. nov., comb. nov.</title>
        <authorList>
            <person name="Labeda D."/>
        </authorList>
    </citation>
    <scope>NUCLEOTIDE SEQUENCE [LARGE SCALE GENOMIC DNA]</scope>
    <source>
        <strain evidence="5 6">AN110305</strain>
    </source>
</reference>
<dbReference type="InterPro" id="IPR050109">
    <property type="entry name" value="HTH-type_TetR-like_transc_reg"/>
</dbReference>
<dbReference type="InterPro" id="IPR001647">
    <property type="entry name" value="HTH_TetR"/>
</dbReference>
<keyword evidence="6" id="KW-1185">Reference proteome</keyword>
<evidence type="ECO:0000313" key="6">
    <source>
        <dbReference type="Proteomes" id="UP000323454"/>
    </source>
</evidence>
<dbReference type="PANTHER" id="PTHR30055">
    <property type="entry name" value="HTH-TYPE TRANSCRIPTIONAL REGULATOR RUTR"/>
    <property type="match status" value="1"/>
</dbReference>
<accession>A0A5B2X8W8</accession>
<dbReference type="EMBL" id="VUOB01000038">
    <property type="protein sequence ID" value="KAA2259489.1"/>
    <property type="molecule type" value="Genomic_DNA"/>
</dbReference>
<organism evidence="5 6">
    <name type="scientific">Solihabitans fulvus</name>
    <dbReference type="NCBI Taxonomy" id="1892852"/>
    <lineage>
        <taxon>Bacteria</taxon>
        <taxon>Bacillati</taxon>
        <taxon>Actinomycetota</taxon>
        <taxon>Actinomycetes</taxon>
        <taxon>Pseudonocardiales</taxon>
        <taxon>Pseudonocardiaceae</taxon>
        <taxon>Solihabitans</taxon>
    </lineage>
</organism>
<dbReference type="InterPro" id="IPR041673">
    <property type="entry name" value="TetR_C_23"/>
</dbReference>
<reference evidence="5 6" key="2">
    <citation type="submission" date="2019-09" db="EMBL/GenBank/DDBJ databases">
        <authorList>
            <person name="Jin C."/>
        </authorList>
    </citation>
    <scope>NUCLEOTIDE SEQUENCE [LARGE SCALE GENOMIC DNA]</scope>
    <source>
        <strain evidence="5 6">AN110305</strain>
    </source>
</reference>
<dbReference type="PRINTS" id="PR00455">
    <property type="entry name" value="HTHTETR"/>
</dbReference>
<gene>
    <name evidence="5" type="ORF">F0L68_21395</name>
</gene>
<dbReference type="SUPFAM" id="SSF48498">
    <property type="entry name" value="Tetracyclin repressor-like, C-terminal domain"/>
    <property type="match status" value="1"/>
</dbReference>
<dbReference type="InterPro" id="IPR009057">
    <property type="entry name" value="Homeodomain-like_sf"/>
</dbReference>
<feature type="region of interest" description="Disordered" evidence="3">
    <location>
        <begin position="1"/>
        <end position="30"/>
    </location>
</feature>
<proteinExistence type="predicted"/>
<feature type="domain" description="HTH tetR-type" evidence="4">
    <location>
        <begin position="29"/>
        <end position="89"/>
    </location>
</feature>
<dbReference type="GO" id="GO:0000976">
    <property type="term" value="F:transcription cis-regulatory region binding"/>
    <property type="evidence" value="ECO:0007669"/>
    <property type="project" value="TreeGrafter"/>
</dbReference>
<dbReference type="PROSITE" id="PS01081">
    <property type="entry name" value="HTH_TETR_1"/>
    <property type="match status" value="1"/>
</dbReference>
<dbReference type="InterPro" id="IPR036271">
    <property type="entry name" value="Tet_transcr_reg_TetR-rel_C_sf"/>
</dbReference>
<dbReference type="GO" id="GO:0003700">
    <property type="term" value="F:DNA-binding transcription factor activity"/>
    <property type="evidence" value="ECO:0007669"/>
    <property type="project" value="TreeGrafter"/>
</dbReference>
<evidence type="ECO:0000256" key="2">
    <source>
        <dbReference type="PROSITE-ProRule" id="PRU00335"/>
    </source>
</evidence>
<feature type="DNA-binding region" description="H-T-H motif" evidence="2">
    <location>
        <begin position="52"/>
        <end position="71"/>
    </location>
</feature>
<dbReference type="Proteomes" id="UP000323454">
    <property type="component" value="Unassembled WGS sequence"/>
</dbReference>
<dbReference type="Pfam" id="PF17931">
    <property type="entry name" value="TetR_C_23"/>
    <property type="match status" value="1"/>
</dbReference>
<sequence>MEEAVPSPVAEGGVDEGPDEGPSRTAKSEQTRNLIVETALRLFRENGYDRTTMRAIAREAGVSVGNAYYYFGSKEHLVQGFYDRIQELHHEACIEILATEKGIGARLRGVLLAWLDIAEPYHQFAVQFFKNAADPTSPLSPFSEQSEPARAASIALYREVLAGATSKLDPELREDLPELMWLHQMVVVLFWVHDRSPNSANTRMFIRRSTPLFEKLLRLSRLRVLRSLTREGVQLFRDFGWIKGKPSG</sequence>
<keyword evidence="1 2" id="KW-0238">DNA-binding</keyword>
<evidence type="ECO:0000313" key="5">
    <source>
        <dbReference type="EMBL" id="KAA2259489.1"/>
    </source>
</evidence>
<evidence type="ECO:0000256" key="1">
    <source>
        <dbReference type="ARBA" id="ARBA00023125"/>
    </source>
</evidence>
<dbReference type="PANTHER" id="PTHR30055:SF146">
    <property type="entry name" value="HTH-TYPE TRANSCRIPTIONAL DUAL REGULATOR CECR"/>
    <property type="match status" value="1"/>
</dbReference>
<dbReference type="InterPro" id="IPR023772">
    <property type="entry name" value="DNA-bd_HTH_TetR-type_CS"/>
</dbReference>
<protein>
    <submittedName>
        <fullName evidence="5">TetR/AcrR family transcriptional regulator</fullName>
    </submittedName>
</protein>
<dbReference type="AlphaFoldDB" id="A0A5B2X8W8"/>
<dbReference type="OrthoDB" id="116659at2"/>
<dbReference type="Pfam" id="PF00440">
    <property type="entry name" value="TetR_N"/>
    <property type="match status" value="1"/>
</dbReference>
<dbReference type="PROSITE" id="PS50977">
    <property type="entry name" value="HTH_TETR_2"/>
    <property type="match status" value="1"/>
</dbReference>
<comment type="caution">
    <text evidence="5">The sequence shown here is derived from an EMBL/GenBank/DDBJ whole genome shotgun (WGS) entry which is preliminary data.</text>
</comment>
<dbReference type="SUPFAM" id="SSF46689">
    <property type="entry name" value="Homeodomain-like"/>
    <property type="match status" value="1"/>
</dbReference>
<name>A0A5B2X8W8_9PSEU</name>
<dbReference type="Gene3D" id="1.10.357.10">
    <property type="entry name" value="Tetracycline Repressor, domain 2"/>
    <property type="match status" value="1"/>
</dbReference>
<evidence type="ECO:0000256" key="3">
    <source>
        <dbReference type="SAM" id="MobiDB-lite"/>
    </source>
</evidence>